<protein>
    <recommendedName>
        <fullName evidence="3">Na+-translocating membrane potential-generating system MpsC domain-containing protein</fullName>
    </recommendedName>
</protein>
<dbReference type="AlphaFoldDB" id="A0AB74EVT0"/>
<dbReference type="EMBL" id="FRBP01000001">
    <property type="protein sequence ID" value="SHK94417.1"/>
    <property type="molecule type" value="Genomic_DNA"/>
</dbReference>
<organism evidence="1 2">
    <name type="scientific">Eubacterium callanderi</name>
    <dbReference type="NCBI Taxonomy" id="53442"/>
    <lineage>
        <taxon>Bacteria</taxon>
        <taxon>Bacillati</taxon>
        <taxon>Bacillota</taxon>
        <taxon>Clostridia</taxon>
        <taxon>Eubacteriales</taxon>
        <taxon>Eubacteriaceae</taxon>
        <taxon>Eubacterium</taxon>
    </lineage>
</organism>
<accession>A0AB74EVT0</accession>
<gene>
    <name evidence="1" type="ORF">SAMN04515649_101341</name>
</gene>
<evidence type="ECO:0000313" key="2">
    <source>
        <dbReference type="Proteomes" id="UP000184012"/>
    </source>
</evidence>
<name>A0AB74EVT0_9FIRM</name>
<evidence type="ECO:0008006" key="3">
    <source>
        <dbReference type="Google" id="ProtNLM"/>
    </source>
</evidence>
<dbReference type="Proteomes" id="UP000184012">
    <property type="component" value="Unassembled WGS sequence"/>
</dbReference>
<reference evidence="1 2" key="1">
    <citation type="submission" date="2016-11" db="EMBL/GenBank/DDBJ databases">
        <authorList>
            <person name="Varghese N."/>
            <person name="Submissions S."/>
        </authorList>
    </citation>
    <scope>NUCLEOTIDE SEQUENCE [LARGE SCALE GENOMIC DNA]</scope>
    <source>
        <strain evidence="1 2">FD</strain>
    </source>
</reference>
<sequence>MKFTQYGYTEERQKHYRMTIGDLKISLMQQIVENEMTEMKIKLVEMKCGEVETFRNMKEFLMKDLNNSFEIKLIDFHIVHMNDTDEDVIVICFKEVDFE</sequence>
<evidence type="ECO:0000313" key="1">
    <source>
        <dbReference type="EMBL" id="SHK94417.1"/>
    </source>
</evidence>
<comment type="caution">
    <text evidence="1">The sequence shown here is derived from an EMBL/GenBank/DDBJ whole genome shotgun (WGS) entry which is preliminary data.</text>
</comment>
<proteinExistence type="predicted"/>
<dbReference type="RefSeq" id="WP_073382070.1">
    <property type="nucleotide sequence ID" value="NZ_FRBP01000001.1"/>
</dbReference>